<evidence type="ECO:0000256" key="1">
    <source>
        <dbReference type="SAM" id="MobiDB-lite"/>
    </source>
</evidence>
<sequence length="557" mass="63525">MDSSLSEFSYDNPHAYHPVVPPDYALAERIRIHIEDGLFDTAISNIESILFSGFSDQPSTPGLLVPANYIRFLTTLLCHPFYTTQVRTKSTPVTAPENTHVLLRRIINVVGPISADLGAAWKFSSLTKARIGRRKQGLHGGGQGDKGSLSDGGDGGDDHISGAIANEESLFTVAEDFWSIVGWAFNCSVKHKSRWRYWRNVLDVMVLALERDWEDRLKRYNEAMDKKKRKDDNVMNGSSSPSMDSSSRKRFKRSNTPPFGSGPDTHLNNALILSFLPSTYGSAGYKRVIRSIFADGSERSTEFKELWPDELVRRRKKLPGRQDIGKTMSRDYHEESSDEEDERLDDERGEEDMEMEDVARPTNVVDRWGGLESLDFRQRLLTLISEVCFFEKFISVEDFMLQLTDNIRHLPLPSFSLFTTNYLLAHPSYRSCLAQTILDSIRTPQNKQSDSDTITLDVFINIYAPCPASNTTASDNVKISVLLEVLARLLTRVDDFRWSKELEEAVETGIKERRRKGTRLKPGETKEEFTRLWDAADRKLRMWVTLARDKLMEESRK</sequence>
<accession>A0A4S2N668</accession>
<evidence type="ECO:0000313" key="2">
    <source>
        <dbReference type="EMBL" id="TGZ84809.1"/>
    </source>
</evidence>
<name>A0A4S2N668_9PEZI</name>
<protein>
    <submittedName>
        <fullName evidence="2">Uncharacterized protein</fullName>
    </submittedName>
</protein>
<dbReference type="OrthoDB" id="5411773at2759"/>
<dbReference type="InParanoid" id="A0A4S2N668"/>
<feature type="region of interest" description="Disordered" evidence="1">
    <location>
        <begin position="227"/>
        <end position="263"/>
    </location>
</feature>
<organism evidence="2 3">
    <name type="scientific">Ascodesmis nigricans</name>
    <dbReference type="NCBI Taxonomy" id="341454"/>
    <lineage>
        <taxon>Eukaryota</taxon>
        <taxon>Fungi</taxon>
        <taxon>Dikarya</taxon>
        <taxon>Ascomycota</taxon>
        <taxon>Pezizomycotina</taxon>
        <taxon>Pezizomycetes</taxon>
        <taxon>Pezizales</taxon>
        <taxon>Ascodesmidaceae</taxon>
        <taxon>Ascodesmis</taxon>
    </lineage>
</organism>
<dbReference type="AlphaFoldDB" id="A0A4S2N668"/>
<dbReference type="EMBL" id="ML220112">
    <property type="protein sequence ID" value="TGZ84809.1"/>
    <property type="molecule type" value="Genomic_DNA"/>
</dbReference>
<feature type="region of interest" description="Disordered" evidence="1">
    <location>
        <begin position="134"/>
        <end position="158"/>
    </location>
</feature>
<evidence type="ECO:0000313" key="3">
    <source>
        <dbReference type="Proteomes" id="UP000298138"/>
    </source>
</evidence>
<reference evidence="2 3" key="1">
    <citation type="submission" date="2019-04" db="EMBL/GenBank/DDBJ databases">
        <title>Comparative genomics and transcriptomics to analyze fruiting body development in filamentous ascomycetes.</title>
        <authorList>
            <consortium name="DOE Joint Genome Institute"/>
            <person name="Lutkenhaus R."/>
            <person name="Traeger S."/>
            <person name="Breuer J."/>
            <person name="Kuo A."/>
            <person name="Lipzen A."/>
            <person name="Pangilinan J."/>
            <person name="Dilworth D."/>
            <person name="Sandor L."/>
            <person name="Poggeler S."/>
            <person name="Barry K."/>
            <person name="Grigoriev I.V."/>
            <person name="Nowrousian M."/>
        </authorList>
    </citation>
    <scope>NUCLEOTIDE SEQUENCE [LARGE SCALE GENOMIC DNA]</scope>
    <source>
        <strain evidence="2 3">CBS 389.68</strain>
    </source>
</reference>
<proteinExistence type="predicted"/>
<keyword evidence="3" id="KW-1185">Reference proteome</keyword>
<dbReference type="Proteomes" id="UP000298138">
    <property type="component" value="Unassembled WGS sequence"/>
</dbReference>
<dbReference type="STRING" id="341454.A0A4S2N668"/>
<gene>
    <name evidence="2" type="ORF">EX30DRAFT_325625</name>
</gene>
<feature type="compositionally biased region" description="Gly residues" evidence="1">
    <location>
        <begin position="138"/>
        <end position="153"/>
    </location>
</feature>
<feature type="region of interest" description="Disordered" evidence="1">
    <location>
        <begin position="318"/>
        <end position="357"/>
    </location>
</feature>
<feature type="compositionally biased region" description="Acidic residues" evidence="1">
    <location>
        <begin position="336"/>
        <end position="356"/>
    </location>
</feature>